<protein>
    <submittedName>
        <fullName evidence="1">Uncharacterized protein</fullName>
    </submittedName>
</protein>
<accession>A0A0F7LAU6</accession>
<organism evidence="1">
    <name type="scientific">uncultured marine virus</name>
    <dbReference type="NCBI Taxonomy" id="186617"/>
    <lineage>
        <taxon>Viruses</taxon>
        <taxon>environmental samples</taxon>
    </lineage>
</organism>
<name>A0A0F7LAU6_9VIRU</name>
<evidence type="ECO:0000313" key="1">
    <source>
        <dbReference type="EMBL" id="AKH48296.1"/>
    </source>
</evidence>
<sequence length="94" mass="10590">MSHILQCILFGVQSLHLWSFLVIIPFPCTPSLTLPACLPPCHIQTQFPMRIYSPPCPFPPHCTILDVCLCEPYRFSQLHHTDSHASCGQSLICI</sequence>
<dbReference type="EMBL" id="KR029602">
    <property type="protein sequence ID" value="AKH48296.1"/>
    <property type="molecule type" value="Genomic_DNA"/>
</dbReference>
<reference evidence="1" key="2">
    <citation type="submission" date="2015-03" db="EMBL/GenBank/DDBJ databases">
        <authorList>
            <person name="Chow C.-E.T."/>
            <person name="Winget D.M."/>
            <person name="White R.A.III."/>
            <person name="Hallam S.J."/>
            <person name="Suttle C.A."/>
        </authorList>
    </citation>
    <scope>NUCLEOTIDE SEQUENCE</scope>
    <source>
        <strain evidence="1">Oxic1_7</strain>
    </source>
</reference>
<reference evidence="1" key="1">
    <citation type="journal article" date="2015" name="Front. Microbiol.">
        <title>Combining genomic sequencing methods to explore viral diversity and reveal potential virus-host interactions.</title>
        <authorList>
            <person name="Chow C.E."/>
            <person name="Winget D.M."/>
            <person name="White R.A.III."/>
            <person name="Hallam S.J."/>
            <person name="Suttle C.A."/>
        </authorList>
    </citation>
    <scope>NUCLEOTIDE SEQUENCE</scope>
    <source>
        <strain evidence="1">Oxic1_7</strain>
    </source>
</reference>
<proteinExistence type="predicted"/>